<reference evidence="1 2" key="1">
    <citation type="journal article" date="2018" name="Front. Microbiol.">
        <title>Genome-Wide Analysis of Corynespora cassiicola Leaf Fall Disease Putative Effectors.</title>
        <authorList>
            <person name="Lopez D."/>
            <person name="Ribeiro S."/>
            <person name="Label P."/>
            <person name="Fumanal B."/>
            <person name="Venisse J.S."/>
            <person name="Kohler A."/>
            <person name="de Oliveira R.R."/>
            <person name="Labutti K."/>
            <person name="Lipzen A."/>
            <person name="Lail K."/>
            <person name="Bauer D."/>
            <person name="Ohm R.A."/>
            <person name="Barry K.W."/>
            <person name="Spatafora J."/>
            <person name="Grigoriev I.V."/>
            <person name="Martin F.M."/>
            <person name="Pujade-Renaud V."/>
        </authorList>
    </citation>
    <scope>NUCLEOTIDE SEQUENCE [LARGE SCALE GENOMIC DNA]</scope>
    <source>
        <strain evidence="1 2">Philippines</strain>
    </source>
</reference>
<dbReference type="Proteomes" id="UP000240883">
    <property type="component" value="Unassembled WGS sequence"/>
</dbReference>
<accession>A0A2T2P976</accession>
<gene>
    <name evidence="1" type="ORF">BS50DRAFT_670645</name>
</gene>
<dbReference type="EMBL" id="KZ678128">
    <property type="protein sequence ID" value="PSN74200.1"/>
    <property type="molecule type" value="Genomic_DNA"/>
</dbReference>
<name>A0A2T2P976_CORCC</name>
<protein>
    <recommendedName>
        <fullName evidence="3">Glyoxalase-like domain-containing protein</fullName>
    </recommendedName>
</protein>
<dbReference type="AlphaFoldDB" id="A0A2T2P976"/>
<proteinExistence type="predicted"/>
<evidence type="ECO:0000313" key="2">
    <source>
        <dbReference type="Proteomes" id="UP000240883"/>
    </source>
</evidence>
<organism evidence="1 2">
    <name type="scientific">Corynespora cassiicola Philippines</name>
    <dbReference type="NCBI Taxonomy" id="1448308"/>
    <lineage>
        <taxon>Eukaryota</taxon>
        <taxon>Fungi</taxon>
        <taxon>Dikarya</taxon>
        <taxon>Ascomycota</taxon>
        <taxon>Pezizomycotina</taxon>
        <taxon>Dothideomycetes</taxon>
        <taxon>Pleosporomycetidae</taxon>
        <taxon>Pleosporales</taxon>
        <taxon>Corynesporascaceae</taxon>
        <taxon>Corynespora</taxon>
    </lineage>
</organism>
<keyword evidence="2" id="KW-1185">Reference proteome</keyword>
<sequence>MTSSTHSLGYEIRGVTHPTAVISERKIAVDMFMKVFNISGFSQESVMTPERTPVGYPNNYSWLFPIADVLFDVIEPALYTPVGWTAPPVKHQDGLVEIGMNINGTNALHTQALVPRGIRTIDGLRRPVSKDEAADCLASMHPKTDAWSGKLIWSLPEDTGLSWEFIGSPNMAPPFDEIVWSGEPSPNDPLGIEHGSHHTLVTRDLDRALKVPLGVFPGQIIHKGYNPLLQTDSTYIWLPAKQPPSGHVVSPLLLEVAVPTTDDSVAAKELAKGPKPSLLGLPSKDSYYMLTWKVKDLDKAKEHLKNVGIGFEATSETTIITNPEDFCGIRWGFTSEFVPGDPRRH</sequence>
<dbReference type="OrthoDB" id="5330508at2759"/>
<evidence type="ECO:0000313" key="1">
    <source>
        <dbReference type="EMBL" id="PSN74200.1"/>
    </source>
</evidence>
<evidence type="ECO:0008006" key="3">
    <source>
        <dbReference type="Google" id="ProtNLM"/>
    </source>
</evidence>